<dbReference type="OrthoDB" id="1049480at2"/>
<feature type="transmembrane region" description="Helical" evidence="1">
    <location>
        <begin position="252"/>
        <end position="271"/>
    </location>
</feature>
<feature type="transmembrane region" description="Helical" evidence="1">
    <location>
        <begin position="122"/>
        <end position="146"/>
    </location>
</feature>
<feature type="transmembrane region" description="Helical" evidence="1">
    <location>
        <begin position="36"/>
        <end position="59"/>
    </location>
</feature>
<keyword evidence="1" id="KW-1133">Transmembrane helix</keyword>
<sequence>MNDNYIELKQRRDLGEIISTYFDFLKQNIKSFTNVFIAYNGIFIFLLLGASYLMVTGFIGVFSSESGFGNSTETESNLLIGLGFILFFMVFIAVAALNYSLASSYIISYNKEKKIIDNRKDVWSIVINNLGRIILFILLLIVIYIAYSIVNFIISIIPVLGFFASVVLSLGISSWLGISFMVMLSENKSPGDALGEGWDLVKDNFWKCIGSNFVLGILVGILILLILTIPGFIVGIYTYHIVENGFDFENSIVAKIIFTFGLCALLVVMAYSQSLSQLVNGVLYFSLHEEKYNIHTREKIDQIGAGE</sequence>
<dbReference type="AlphaFoldDB" id="A0A162XT51"/>
<keyword evidence="3" id="KW-1185">Reference proteome</keyword>
<protein>
    <recommendedName>
        <fullName evidence="4">Glycerophosphoryl diester phosphodiesterase membrane domain-containing protein</fullName>
    </recommendedName>
</protein>
<dbReference type="RefSeq" id="WP_066318460.1">
    <property type="nucleotide sequence ID" value="NZ_LQRT01000046.1"/>
</dbReference>
<evidence type="ECO:0000313" key="2">
    <source>
        <dbReference type="EMBL" id="KZS38757.1"/>
    </source>
</evidence>
<reference evidence="2 3" key="1">
    <citation type="submission" date="2016-01" db="EMBL/GenBank/DDBJ databases">
        <title>The draft genome sequence of Aquimarina sp. RZW4-3-2.</title>
        <authorList>
            <person name="Wang Y."/>
        </authorList>
    </citation>
    <scope>NUCLEOTIDE SEQUENCE [LARGE SCALE GENOMIC DNA]</scope>
    <source>
        <strain evidence="2 3">RZW4-3-2</strain>
    </source>
</reference>
<evidence type="ECO:0000256" key="1">
    <source>
        <dbReference type="SAM" id="Phobius"/>
    </source>
</evidence>
<feature type="transmembrane region" description="Helical" evidence="1">
    <location>
        <begin position="213"/>
        <end position="240"/>
    </location>
</feature>
<proteinExistence type="predicted"/>
<dbReference type="Proteomes" id="UP000076715">
    <property type="component" value="Unassembled WGS sequence"/>
</dbReference>
<name>A0A162XT51_9FLAO</name>
<dbReference type="EMBL" id="LQRT01000046">
    <property type="protein sequence ID" value="KZS38757.1"/>
    <property type="molecule type" value="Genomic_DNA"/>
</dbReference>
<gene>
    <name evidence="2" type="ORF">AWE51_14315</name>
</gene>
<feature type="transmembrane region" description="Helical" evidence="1">
    <location>
        <begin position="152"/>
        <end position="178"/>
    </location>
</feature>
<accession>A0A162XT51</accession>
<evidence type="ECO:0008006" key="4">
    <source>
        <dbReference type="Google" id="ProtNLM"/>
    </source>
</evidence>
<evidence type="ECO:0000313" key="3">
    <source>
        <dbReference type="Proteomes" id="UP000076715"/>
    </source>
</evidence>
<feature type="transmembrane region" description="Helical" evidence="1">
    <location>
        <begin position="79"/>
        <end position="101"/>
    </location>
</feature>
<organism evidence="2 3">
    <name type="scientific">Aquimarina aggregata</name>
    <dbReference type="NCBI Taxonomy" id="1642818"/>
    <lineage>
        <taxon>Bacteria</taxon>
        <taxon>Pseudomonadati</taxon>
        <taxon>Bacteroidota</taxon>
        <taxon>Flavobacteriia</taxon>
        <taxon>Flavobacteriales</taxon>
        <taxon>Flavobacteriaceae</taxon>
        <taxon>Aquimarina</taxon>
    </lineage>
</organism>
<keyword evidence="1" id="KW-0472">Membrane</keyword>
<keyword evidence="1" id="KW-0812">Transmembrane</keyword>
<comment type="caution">
    <text evidence="2">The sequence shown here is derived from an EMBL/GenBank/DDBJ whole genome shotgun (WGS) entry which is preliminary data.</text>
</comment>
<dbReference type="STRING" id="1642818.AWE51_14315"/>